<comment type="cofactor">
    <cofactor evidence="16">
        <name>Mg(2+)</name>
        <dbReference type="ChEBI" id="CHEBI:18420"/>
    </cofactor>
    <cofactor evidence="16">
        <name>Mn(2+)</name>
        <dbReference type="ChEBI" id="CHEBI:29035"/>
    </cofactor>
    <text evidence="16">Divalent metal cations. Prefers magnesium or manganese.</text>
</comment>
<evidence type="ECO:0000313" key="20">
    <source>
        <dbReference type="EMBL" id="KFI81053.1"/>
    </source>
</evidence>
<comment type="catalytic activity">
    <reaction evidence="9">
        <text>(S)-malate + H(+) = (S)-lactate + CO2</text>
        <dbReference type="Rhea" id="RHEA:46276"/>
        <dbReference type="ChEBI" id="CHEBI:15378"/>
        <dbReference type="ChEBI" id="CHEBI:15589"/>
        <dbReference type="ChEBI" id="CHEBI:16526"/>
        <dbReference type="ChEBI" id="CHEBI:16651"/>
        <dbReference type="EC" id="4.1.1.101"/>
    </reaction>
</comment>
<dbReference type="GO" id="GO:0006108">
    <property type="term" value="P:malate metabolic process"/>
    <property type="evidence" value="ECO:0007669"/>
    <property type="project" value="TreeGrafter"/>
</dbReference>
<evidence type="ECO:0000256" key="6">
    <source>
        <dbReference type="ARBA" id="ARBA00023027"/>
    </source>
</evidence>
<dbReference type="STRING" id="218140.BPSY_1459"/>
<evidence type="ECO:0000259" key="19">
    <source>
        <dbReference type="SMART" id="SM01274"/>
    </source>
</evidence>
<evidence type="ECO:0000256" key="1">
    <source>
        <dbReference type="ARBA" id="ARBA00001911"/>
    </source>
</evidence>
<keyword evidence="7" id="KW-0464">Manganese</keyword>
<dbReference type="InterPro" id="IPR012302">
    <property type="entry name" value="Malic_NAD-bd"/>
</dbReference>
<feature type="domain" description="Malic enzyme N-terminal" evidence="19">
    <location>
        <begin position="67"/>
        <end position="249"/>
    </location>
</feature>
<evidence type="ECO:0000313" key="21">
    <source>
        <dbReference type="Proteomes" id="UP000029050"/>
    </source>
</evidence>
<dbReference type="Gene3D" id="3.40.50.720">
    <property type="entry name" value="NAD(P)-binding Rossmann-like Domain"/>
    <property type="match status" value="1"/>
</dbReference>
<keyword evidence="5 16" id="KW-0479">Metal-binding</keyword>
<gene>
    <name evidence="20" type="ORF">BPSY_1459</name>
</gene>
<dbReference type="PANTHER" id="PTHR23406">
    <property type="entry name" value="MALIC ENZYME-RELATED"/>
    <property type="match status" value="1"/>
</dbReference>
<feature type="active site" description="Proton donor" evidence="14">
    <location>
        <position position="90"/>
    </location>
</feature>
<evidence type="ECO:0000256" key="10">
    <source>
        <dbReference type="ARBA" id="ARBA00066983"/>
    </source>
</evidence>
<dbReference type="InterPro" id="IPR036291">
    <property type="entry name" value="NAD(P)-bd_dom_sf"/>
</dbReference>
<dbReference type="SMART" id="SM01274">
    <property type="entry name" value="malic"/>
    <property type="match status" value="1"/>
</dbReference>
<dbReference type="Proteomes" id="UP000029050">
    <property type="component" value="Unassembled WGS sequence"/>
</dbReference>
<feature type="binding site" evidence="16">
    <location>
        <position position="258"/>
    </location>
    <ligand>
        <name>a divalent metal cation</name>
        <dbReference type="ChEBI" id="CHEBI:60240"/>
    </ligand>
</feature>
<dbReference type="GO" id="GO:0030145">
    <property type="term" value="F:manganese ion binding"/>
    <property type="evidence" value="ECO:0007669"/>
    <property type="project" value="UniProtKB-ARBA"/>
</dbReference>
<evidence type="ECO:0000256" key="8">
    <source>
        <dbReference type="ARBA" id="ARBA00023239"/>
    </source>
</evidence>
<dbReference type="InterPro" id="IPR037062">
    <property type="entry name" value="Malic_N_dom_sf"/>
</dbReference>
<sequence>MSGFTVLNNPFINKGTGFSKEEREEFGLQGMLPEAVQTLDEQVDQAYEQYSEKTSNLERRLFLMQIFDTNRTLFYKLFSGHVTEFMPVVYDPTVAESIERYHELFMRPQDAAFLSIDDPDSIESRLRHAADGRDIRLVAVTDSEGILGIGDWGVNGVDIVIGKLMVYTAAAGIDPSQVLPVVLDVGTNNRELAANPWYQGNRHQRIRGERYYDFVDRFVQAAELQFPGMLLHWEDFGRENAQHLLDIYQPKITTFNDDVQGTGIVVLAGVLGAMEIAGQSITEQKVITFGAGTAGVGIANQLMDEMMRQGLSEQEARQRFFMVDKQGLLFEDTPGLTPGQKAFARPSSERTNDADTSALQGVISLVHPGIMIGTSTCPGSFTKQIVQDMAAHCERPVIFPLSNPTKLAEAKAQDLIEWTDGRALVGTGIPADDVNYHGVRYHIGQANNALMYPGLGLGLIASKATRVNGEILSRASHALSGIVKTDEAGAAVLPPVSRITEFSRRIAQSVAQSVVDQGLNAEAIDDVSKAVERSTWVPSYDHTPTDDLRS</sequence>
<dbReference type="NCBIfam" id="NF010052">
    <property type="entry name" value="PRK13529.1"/>
    <property type="match status" value="1"/>
</dbReference>
<dbReference type="GO" id="GO:0016616">
    <property type="term" value="F:oxidoreductase activity, acting on the CH-OH group of donors, NAD or NADP as acceptor"/>
    <property type="evidence" value="ECO:0007669"/>
    <property type="project" value="InterPro"/>
</dbReference>
<dbReference type="AlphaFoldDB" id="A0A087CCQ3"/>
<dbReference type="GO" id="GO:0043883">
    <property type="term" value="F:malolactic enzyme activity"/>
    <property type="evidence" value="ECO:0007669"/>
    <property type="project" value="UniProtKB-EC"/>
</dbReference>
<dbReference type="GO" id="GO:0051287">
    <property type="term" value="F:NAD binding"/>
    <property type="evidence" value="ECO:0007669"/>
    <property type="project" value="InterPro"/>
</dbReference>
<dbReference type="FunFam" id="3.40.50.720:FF:000182">
    <property type="entry name" value="NAD-dependent malic enzyme"/>
    <property type="match status" value="1"/>
</dbReference>
<dbReference type="PANTHER" id="PTHR23406:SF34">
    <property type="entry name" value="NAD-DEPENDENT MALIC ENZYME, MITOCHONDRIAL"/>
    <property type="match status" value="1"/>
</dbReference>
<protein>
    <recommendedName>
        <fullName evidence="12">Malolactic enzyme</fullName>
        <ecNumber evidence="10">4.1.1.101</ecNumber>
    </recommendedName>
    <alternativeName>
        <fullName evidence="13">Malic enzyme</fullName>
    </alternativeName>
    <alternativeName>
        <fullName evidence="11">Putative malate oxidoreductase [NAD]</fullName>
    </alternativeName>
</protein>
<accession>A0A087CCQ3</accession>
<comment type="cofactor">
    <cofactor evidence="2">
        <name>Mn(2+)</name>
        <dbReference type="ChEBI" id="CHEBI:29035"/>
    </cofactor>
</comment>
<dbReference type="PIRSF" id="PIRSF000106">
    <property type="entry name" value="ME"/>
    <property type="match status" value="1"/>
</dbReference>
<dbReference type="SUPFAM" id="SSF51735">
    <property type="entry name" value="NAD(P)-binding Rossmann-fold domains"/>
    <property type="match status" value="1"/>
</dbReference>
<dbReference type="InterPro" id="IPR001891">
    <property type="entry name" value="Malic_OxRdtase"/>
</dbReference>
<keyword evidence="8" id="KW-0456">Lyase</keyword>
<dbReference type="GO" id="GO:0005829">
    <property type="term" value="C:cytosol"/>
    <property type="evidence" value="ECO:0007669"/>
    <property type="project" value="TreeGrafter"/>
</dbReference>
<comment type="subunit">
    <text evidence="4">Homodimer.</text>
</comment>
<dbReference type="FunFam" id="3.40.50.10380:FF:000001">
    <property type="entry name" value="NAD-dependent malic enzyme"/>
    <property type="match status" value="1"/>
</dbReference>
<dbReference type="InterPro" id="IPR012301">
    <property type="entry name" value="Malic_N_dom"/>
</dbReference>
<keyword evidence="6" id="KW-0520">NAD</keyword>
<dbReference type="GO" id="GO:0004470">
    <property type="term" value="F:malic enzyme activity"/>
    <property type="evidence" value="ECO:0007669"/>
    <property type="project" value="InterPro"/>
</dbReference>
<proteinExistence type="inferred from homology"/>
<dbReference type="SMART" id="SM00919">
    <property type="entry name" value="Malic_M"/>
    <property type="match status" value="1"/>
</dbReference>
<organism evidence="20 21">
    <name type="scientific">Bifidobacterium psychraerophilum</name>
    <dbReference type="NCBI Taxonomy" id="218140"/>
    <lineage>
        <taxon>Bacteria</taxon>
        <taxon>Bacillati</taxon>
        <taxon>Actinomycetota</taxon>
        <taxon>Actinomycetes</taxon>
        <taxon>Bifidobacteriales</taxon>
        <taxon>Bifidobacteriaceae</taxon>
        <taxon>Bifidobacterium</taxon>
    </lineage>
</organism>
<evidence type="ECO:0000256" key="2">
    <source>
        <dbReference type="ARBA" id="ARBA00001936"/>
    </source>
</evidence>
<dbReference type="Pfam" id="PF00390">
    <property type="entry name" value="malic"/>
    <property type="match status" value="1"/>
</dbReference>
<dbReference type="Pfam" id="PF03949">
    <property type="entry name" value="Malic_M"/>
    <property type="match status" value="1"/>
</dbReference>
<evidence type="ECO:0000256" key="17">
    <source>
        <dbReference type="RuleBase" id="RU003427"/>
    </source>
</evidence>
<evidence type="ECO:0000256" key="12">
    <source>
        <dbReference type="ARBA" id="ARBA00074565"/>
    </source>
</evidence>
<feature type="active site" description="Proton acceptor" evidence="14">
    <location>
        <position position="163"/>
    </location>
</feature>
<dbReference type="InterPro" id="IPR015884">
    <property type="entry name" value="Malic_enzyme_CS"/>
</dbReference>
<evidence type="ECO:0000256" key="7">
    <source>
        <dbReference type="ARBA" id="ARBA00023211"/>
    </source>
</evidence>
<evidence type="ECO:0000256" key="3">
    <source>
        <dbReference type="ARBA" id="ARBA00008785"/>
    </source>
</evidence>
<comment type="cofactor">
    <cofactor evidence="1">
        <name>NAD(+)</name>
        <dbReference type="ChEBI" id="CHEBI:57540"/>
    </cofactor>
</comment>
<dbReference type="eggNOG" id="COG0281">
    <property type="taxonomic scope" value="Bacteria"/>
</dbReference>
<dbReference type="GeneID" id="98300649"/>
<evidence type="ECO:0000256" key="5">
    <source>
        <dbReference type="ARBA" id="ARBA00022723"/>
    </source>
</evidence>
<dbReference type="PROSITE" id="PS00331">
    <property type="entry name" value="MALIC_ENZYMES"/>
    <property type="match status" value="1"/>
</dbReference>
<dbReference type="PRINTS" id="PR00072">
    <property type="entry name" value="MALOXRDTASE"/>
</dbReference>
<dbReference type="Gene3D" id="3.40.50.10380">
    <property type="entry name" value="Malic enzyme, N-terminal domain"/>
    <property type="match status" value="1"/>
</dbReference>
<comment type="caution">
    <text evidence="20">The sequence shown here is derived from an EMBL/GenBank/DDBJ whole genome shotgun (WGS) entry which is preliminary data.</text>
</comment>
<keyword evidence="21" id="KW-1185">Reference proteome</keyword>
<evidence type="ECO:0000256" key="11">
    <source>
        <dbReference type="ARBA" id="ARBA00073308"/>
    </source>
</evidence>
<feature type="binding site" evidence="16">
    <location>
        <position position="235"/>
    </location>
    <ligand>
        <name>a divalent metal cation</name>
        <dbReference type="ChEBI" id="CHEBI:60240"/>
    </ligand>
</feature>
<dbReference type="InterPro" id="IPR046346">
    <property type="entry name" value="Aminoacid_DH-like_N_sf"/>
</dbReference>
<feature type="domain" description="Malic enzyme NAD-binding" evidence="18">
    <location>
        <begin position="259"/>
        <end position="515"/>
    </location>
</feature>
<feature type="binding site" evidence="15">
    <location>
        <position position="403"/>
    </location>
    <ligand>
        <name>(S)-malate</name>
        <dbReference type="ChEBI" id="CHEBI:15589"/>
    </ligand>
</feature>
<keyword evidence="20" id="KW-0560">Oxidoreductase</keyword>
<dbReference type="EC" id="4.1.1.101" evidence="10"/>
<feature type="binding site" evidence="15">
    <location>
        <position position="447"/>
    </location>
    <ligand>
        <name>(S)-malate</name>
        <dbReference type="ChEBI" id="CHEBI:15589"/>
    </ligand>
</feature>
<dbReference type="RefSeq" id="WP_033497576.1">
    <property type="nucleotide sequence ID" value="NZ_JGZI01000010.1"/>
</dbReference>
<dbReference type="OrthoDB" id="3314528at2"/>
<name>A0A087CCQ3_9BIFI</name>
<evidence type="ECO:0000256" key="13">
    <source>
        <dbReference type="ARBA" id="ARBA00082317"/>
    </source>
</evidence>
<feature type="binding site" evidence="16">
    <location>
        <position position="234"/>
    </location>
    <ligand>
        <name>a divalent metal cation</name>
        <dbReference type="ChEBI" id="CHEBI:60240"/>
    </ligand>
</feature>
<dbReference type="SUPFAM" id="SSF53223">
    <property type="entry name" value="Aminoacid dehydrogenase-like, N-terminal domain"/>
    <property type="match status" value="1"/>
</dbReference>
<reference evidence="20 21" key="1">
    <citation type="submission" date="2014-03" db="EMBL/GenBank/DDBJ databases">
        <title>Genomics of Bifidobacteria.</title>
        <authorList>
            <person name="Ventura M."/>
            <person name="Milani C."/>
            <person name="Lugli G.A."/>
        </authorList>
    </citation>
    <scope>NUCLEOTIDE SEQUENCE [LARGE SCALE GENOMIC DNA]</scope>
    <source>
        <strain evidence="20 21">LMG 21775</strain>
    </source>
</reference>
<dbReference type="EMBL" id="JGZI01000010">
    <property type="protein sequence ID" value="KFI81053.1"/>
    <property type="molecule type" value="Genomic_DNA"/>
</dbReference>
<evidence type="ECO:0000256" key="16">
    <source>
        <dbReference type="PIRSR" id="PIRSR000106-3"/>
    </source>
</evidence>
<dbReference type="GO" id="GO:0043464">
    <property type="term" value="P:malolactic fermentation"/>
    <property type="evidence" value="ECO:0007669"/>
    <property type="project" value="InterPro"/>
</dbReference>
<evidence type="ECO:0000259" key="18">
    <source>
        <dbReference type="SMART" id="SM00919"/>
    </source>
</evidence>
<evidence type="ECO:0000256" key="9">
    <source>
        <dbReference type="ARBA" id="ARBA00051739"/>
    </source>
</evidence>
<evidence type="ECO:0000256" key="4">
    <source>
        <dbReference type="ARBA" id="ARBA00011738"/>
    </source>
</evidence>
<evidence type="ECO:0000256" key="14">
    <source>
        <dbReference type="PIRSR" id="PIRSR000106-1"/>
    </source>
</evidence>
<dbReference type="InterPro" id="IPR048182">
    <property type="entry name" value="Malolactic_enz"/>
</dbReference>
<comment type="similarity">
    <text evidence="3 17">Belongs to the malic enzymes family.</text>
</comment>
<dbReference type="NCBIfam" id="NF041582">
    <property type="entry name" value="malolactic"/>
    <property type="match status" value="1"/>
</dbReference>
<evidence type="ECO:0000256" key="15">
    <source>
        <dbReference type="PIRSR" id="PIRSR000106-2"/>
    </source>
</evidence>